<evidence type="ECO:0000313" key="2">
    <source>
        <dbReference type="Proteomes" id="UP000749559"/>
    </source>
</evidence>
<evidence type="ECO:0000313" key="1">
    <source>
        <dbReference type="EMBL" id="CAH1786236.1"/>
    </source>
</evidence>
<feature type="non-terminal residue" evidence="1">
    <location>
        <position position="179"/>
    </location>
</feature>
<sequence length="179" mass="20916">CNNLLVISHFIHKHIRKNFVLAQKRIKACFTIELYKKEGNMGSIRLVCPVDVLFSQSSIKGEFKDGRSFEDTLEDMLNDDLTPDDLPPIKVILSCGSYWAVDGNRRLYLYQILHSYGHIDKIKVKVCTNYNLHSLRRKLTTKNGGESIKVRGDPLMEWRLRMICLDLNRERVVLDDKWY</sequence>
<dbReference type="EMBL" id="CAIIXF020000006">
    <property type="protein sequence ID" value="CAH1786236.1"/>
    <property type="molecule type" value="Genomic_DNA"/>
</dbReference>
<comment type="caution">
    <text evidence="1">The sequence shown here is derived from an EMBL/GenBank/DDBJ whole genome shotgun (WGS) entry which is preliminary data.</text>
</comment>
<dbReference type="Proteomes" id="UP000749559">
    <property type="component" value="Unassembled WGS sequence"/>
</dbReference>
<dbReference type="AlphaFoldDB" id="A0A8J1U0Z8"/>
<gene>
    <name evidence="1" type="ORF">OFUS_LOCUS12168</name>
</gene>
<proteinExistence type="predicted"/>
<keyword evidence="2" id="KW-1185">Reference proteome</keyword>
<dbReference type="OrthoDB" id="449340at2759"/>
<reference evidence="1" key="1">
    <citation type="submission" date="2022-03" db="EMBL/GenBank/DDBJ databases">
        <authorList>
            <person name="Martin C."/>
        </authorList>
    </citation>
    <scope>NUCLEOTIDE SEQUENCE</scope>
</reference>
<accession>A0A8J1U0Z8</accession>
<name>A0A8J1U0Z8_OWEFU</name>
<organism evidence="1 2">
    <name type="scientific">Owenia fusiformis</name>
    <name type="common">Polychaete worm</name>
    <dbReference type="NCBI Taxonomy" id="6347"/>
    <lineage>
        <taxon>Eukaryota</taxon>
        <taxon>Metazoa</taxon>
        <taxon>Spiralia</taxon>
        <taxon>Lophotrochozoa</taxon>
        <taxon>Annelida</taxon>
        <taxon>Polychaeta</taxon>
        <taxon>Sedentaria</taxon>
        <taxon>Canalipalpata</taxon>
        <taxon>Sabellida</taxon>
        <taxon>Oweniida</taxon>
        <taxon>Oweniidae</taxon>
        <taxon>Owenia</taxon>
    </lineage>
</organism>
<protein>
    <submittedName>
        <fullName evidence="1">Uncharacterized protein</fullName>
    </submittedName>
</protein>